<name>A0A1E3WBM2_9HYPH</name>
<feature type="signal peptide" evidence="2">
    <location>
        <begin position="1"/>
        <end position="36"/>
    </location>
</feature>
<sequence length="86" mass="9333">MPPRPGPAGDPKETLNMLRTLIAVIAITFFAGSAWAVDDATSENDAIQLDQNNDPNPEGSWMKPTPNDLPDPGEAREMEESDIINN</sequence>
<dbReference type="Proteomes" id="UP000095042">
    <property type="component" value="Unassembled WGS sequence"/>
</dbReference>
<keyword evidence="4" id="KW-1185">Reference proteome</keyword>
<dbReference type="EMBL" id="LPWD01000146">
    <property type="protein sequence ID" value="ODS03218.1"/>
    <property type="molecule type" value="Genomic_DNA"/>
</dbReference>
<evidence type="ECO:0000256" key="2">
    <source>
        <dbReference type="SAM" id="SignalP"/>
    </source>
</evidence>
<evidence type="ECO:0008006" key="5">
    <source>
        <dbReference type="Google" id="ProtNLM"/>
    </source>
</evidence>
<feature type="region of interest" description="Disordered" evidence="1">
    <location>
        <begin position="45"/>
        <end position="86"/>
    </location>
</feature>
<comment type="caution">
    <text evidence="3">The sequence shown here is derived from an EMBL/GenBank/DDBJ whole genome shotgun (WGS) entry which is preliminary data.</text>
</comment>
<evidence type="ECO:0000313" key="4">
    <source>
        <dbReference type="Proteomes" id="UP000095042"/>
    </source>
</evidence>
<dbReference type="AlphaFoldDB" id="A0A1E3WBM2"/>
<evidence type="ECO:0000313" key="3">
    <source>
        <dbReference type="EMBL" id="ODS03218.1"/>
    </source>
</evidence>
<proteinExistence type="predicted"/>
<keyword evidence="2" id="KW-0732">Signal</keyword>
<feature type="compositionally biased region" description="Polar residues" evidence="1">
    <location>
        <begin position="45"/>
        <end position="55"/>
    </location>
</feature>
<evidence type="ECO:0000256" key="1">
    <source>
        <dbReference type="SAM" id="MobiDB-lite"/>
    </source>
</evidence>
<accession>A0A1E3WBM2</accession>
<reference evidence="3 4" key="1">
    <citation type="journal article" date="2016" name="Environ. Microbiol.">
        <title>New Methyloceanibacter diversity from North Sea sediments includes methanotroph containing solely the soluble methane monooxygenase.</title>
        <authorList>
            <person name="Vekeman B."/>
            <person name="Kerckhof F.M."/>
            <person name="Cremers G."/>
            <person name="de Vos P."/>
            <person name="Vandamme P."/>
            <person name="Boon N."/>
            <person name="Op den Camp H.J."/>
            <person name="Heylen K."/>
        </authorList>
    </citation>
    <scope>NUCLEOTIDE SEQUENCE [LARGE SCALE GENOMIC DNA]</scope>
    <source>
        <strain evidence="3 4">R-67177</strain>
    </source>
</reference>
<feature type="chain" id="PRO_5009139213" description="Secreted protein" evidence="2">
    <location>
        <begin position="37"/>
        <end position="86"/>
    </location>
</feature>
<protein>
    <recommendedName>
        <fullName evidence="5">Secreted protein</fullName>
    </recommendedName>
</protein>
<gene>
    <name evidence="3" type="ORF">AUC71_01100</name>
</gene>
<organism evidence="3 4">
    <name type="scientific">Methyloceanibacter marginalis</name>
    <dbReference type="NCBI Taxonomy" id="1774971"/>
    <lineage>
        <taxon>Bacteria</taxon>
        <taxon>Pseudomonadati</taxon>
        <taxon>Pseudomonadota</taxon>
        <taxon>Alphaproteobacteria</taxon>
        <taxon>Hyphomicrobiales</taxon>
        <taxon>Hyphomicrobiaceae</taxon>
        <taxon>Methyloceanibacter</taxon>
    </lineage>
</organism>